<dbReference type="EMBL" id="MU253938">
    <property type="protein sequence ID" value="KAG9243970.1"/>
    <property type="molecule type" value="Genomic_DNA"/>
</dbReference>
<comment type="caution">
    <text evidence="3">The sequence shown here is derived from an EMBL/GenBank/DDBJ whole genome shotgun (WGS) entry which is preliminary data.</text>
</comment>
<sequence>MKTPFVLFILPLIFITLAFFRAQRVYSRDPTSYFFDSTTAYDRKYSLIRKKEADAFIEAVATKPFRRTIPYLPGTTRPLLCIGIPTVSRPTGDVYVRTTIGSLLAGLNSAERDQIYLVPFIAHSDPDIHPIYNETWLRNVADEILTYHKEGSELQHLKDLEKDKENREKQISDYTLVLEACIKANSEYVVTFEDDVLALDGWFHRTKAALQGVQAEVKRKNMDAFFYIRLFYTETSLGWNLESWPYYVFNSVMIGTAVVLAVLIYMNRYQKISSLSGVKRRLHYFFIAIAYTAIAIGFFFLCGRVSMFPISNGVEEMNKYACCAQGLVYNQARVPRLIEWYREKHLGYVDVLAESLGDTGTVGSRWALTPSVVQHVGTFSTKGEDKLKKGEVSVSQQRWNFAFELNDASMLKIEHEAAIRAQQPKN</sequence>
<protein>
    <recommendedName>
        <fullName evidence="5">Integral membrane protein-like protein</fullName>
    </recommendedName>
</protein>
<feature type="transmembrane region" description="Helical" evidence="1">
    <location>
        <begin position="282"/>
        <end position="301"/>
    </location>
</feature>
<evidence type="ECO:0008006" key="5">
    <source>
        <dbReference type="Google" id="ProtNLM"/>
    </source>
</evidence>
<dbReference type="PANTHER" id="PTHR31410">
    <property type="entry name" value="TRANSMEMBRANE PROTEIN 246"/>
    <property type="match status" value="1"/>
</dbReference>
<dbReference type="GO" id="GO:0000139">
    <property type="term" value="C:Golgi membrane"/>
    <property type="evidence" value="ECO:0007669"/>
    <property type="project" value="InterPro"/>
</dbReference>
<keyword evidence="2" id="KW-0732">Signal</keyword>
<dbReference type="Proteomes" id="UP000887226">
    <property type="component" value="Unassembled WGS sequence"/>
</dbReference>
<feature type="signal peptide" evidence="2">
    <location>
        <begin position="1"/>
        <end position="27"/>
    </location>
</feature>
<keyword evidence="1" id="KW-0812">Transmembrane</keyword>
<keyword evidence="1" id="KW-0472">Membrane</keyword>
<evidence type="ECO:0000256" key="2">
    <source>
        <dbReference type="SAM" id="SignalP"/>
    </source>
</evidence>
<dbReference type="OrthoDB" id="2016523at2759"/>
<dbReference type="GO" id="GO:0016757">
    <property type="term" value="F:glycosyltransferase activity"/>
    <property type="evidence" value="ECO:0007669"/>
    <property type="project" value="InterPro"/>
</dbReference>
<feature type="transmembrane region" description="Helical" evidence="1">
    <location>
        <begin position="244"/>
        <end position="266"/>
    </location>
</feature>
<reference evidence="3" key="1">
    <citation type="journal article" date="2021" name="IMA Fungus">
        <title>Genomic characterization of three marine fungi, including Emericellopsis atlantica sp. nov. with signatures of a generalist lifestyle and marine biomass degradation.</title>
        <authorList>
            <person name="Hagestad O.C."/>
            <person name="Hou L."/>
            <person name="Andersen J.H."/>
            <person name="Hansen E.H."/>
            <person name="Altermark B."/>
            <person name="Li C."/>
            <person name="Kuhnert E."/>
            <person name="Cox R.J."/>
            <person name="Crous P.W."/>
            <person name="Spatafora J.W."/>
            <person name="Lail K."/>
            <person name="Amirebrahimi M."/>
            <person name="Lipzen A."/>
            <person name="Pangilinan J."/>
            <person name="Andreopoulos W."/>
            <person name="Hayes R.D."/>
            <person name="Ng V."/>
            <person name="Grigoriev I.V."/>
            <person name="Jackson S.A."/>
            <person name="Sutton T.D.S."/>
            <person name="Dobson A.D.W."/>
            <person name="Rama T."/>
        </authorList>
    </citation>
    <scope>NUCLEOTIDE SEQUENCE</scope>
    <source>
        <strain evidence="3">TRa3180A</strain>
    </source>
</reference>
<dbReference type="InterPro" id="IPR029675">
    <property type="entry name" value="PGAP4"/>
</dbReference>
<evidence type="ECO:0000256" key="1">
    <source>
        <dbReference type="SAM" id="Phobius"/>
    </source>
</evidence>
<dbReference type="CDD" id="cd22189">
    <property type="entry name" value="PGAP4-like_fungal"/>
    <property type="match status" value="1"/>
</dbReference>
<keyword evidence="4" id="KW-1185">Reference proteome</keyword>
<accession>A0A9P7Z235</accession>
<name>A0A9P7Z235_9HELO</name>
<dbReference type="GO" id="GO:0006506">
    <property type="term" value="P:GPI anchor biosynthetic process"/>
    <property type="evidence" value="ECO:0007669"/>
    <property type="project" value="InterPro"/>
</dbReference>
<dbReference type="AlphaFoldDB" id="A0A9P7Z235"/>
<gene>
    <name evidence="3" type="ORF">BJ878DRAFT_442265</name>
</gene>
<evidence type="ECO:0000313" key="4">
    <source>
        <dbReference type="Proteomes" id="UP000887226"/>
    </source>
</evidence>
<proteinExistence type="predicted"/>
<organism evidence="3 4">
    <name type="scientific">Calycina marina</name>
    <dbReference type="NCBI Taxonomy" id="1763456"/>
    <lineage>
        <taxon>Eukaryota</taxon>
        <taxon>Fungi</taxon>
        <taxon>Dikarya</taxon>
        <taxon>Ascomycota</taxon>
        <taxon>Pezizomycotina</taxon>
        <taxon>Leotiomycetes</taxon>
        <taxon>Helotiales</taxon>
        <taxon>Pezizellaceae</taxon>
        <taxon>Calycina</taxon>
    </lineage>
</organism>
<dbReference type="PANTHER" id="PTHR31410:SF1">
    <property type="entry name" value="POST-GPI ATTACHMENT TO PROTEINS FACTOR 4"/>
    <property type="match status" value="1"/>
</dbReference>
<keyword evidence="1" id="KW-1133">Transmembrane helix</keyword>
<feature type="chain" id="PRO_5040180441" description="Integral membrane protein-like protein" evidence="2">
    <location>
        <begin position="28"/>
        <end position="426"/>
    </location>
</feature>
<evidence type="ECO:0000313" key="3">
    <source>
        <dbReference type="EMBL" id="KAG9243970.1"/>
    </source>
</evidence>